<dbReference type="GO" id="GO:0005886">
    <property type="term" value="C:plasma membrane"/>
    <property type="evidence" value="ECO:0007669"/>
    <property type="project" value="UniProtKB-SubCell"/>
</dbReference>
<comment type="similarity">
    <text evidence="8">Belongs to the dicarboxylate/amino acid:cation symporter (DAACS) (TC 2.A.23) family.</text>
</comment>
<dbReference type="InterPro" id="IPR036458">
    <property type="entry name" value="Na:dicarbo_symporter_sf"/>
</dbReference>
<dbReference type="Pfam" id="PF00375">
    <property type="entry name" value="SDF"/>
    <property type="match status" value="1"/>
</dbReference>
<dbReference type="AlphaFoldDB" id="A0A2T9Y0T3"/>
<dbReference type="EMBL" id="MBFR01000762">
    <property type="protein sequence ID" value="PVU85923.1"/>
    <property type="molecule type" value="Genomic_DNA"/>
</dbReference>
<evidence type="ECO:0000256" key="9">
    <source>
        <dbReference type="SAM" id="MobiDB-lite"/>
    </source>
</evidence>
<name>A0A2T9Y0T3_9FUNG</name>
<evidence type="ECO:0000256" key="1">
    <source>
        <dbReference type="ARBA" id="ARBA00004651"/>
    </source>
</evidence>
<evidence type="ECO:0000256" key="5">
    <source>
        <dbReference type="ARBA" id="ARBA00022847"/>
    </source>
</evidence>
<dbReference type="PANTHER" id="PTHR42865:SF7">
    <property type="entry name" value="PROTON_GLUTAMATE-ASPARTATE SYMPORTER"/>
    <property type="match status" value="1"/>
</dbReference>
<comment type="subcellular location">
    <subcellularLocation>
        <location evidence="1">Cell membrane</location>
        <topology evidence="1">Multi-pass membrane protein</topology>
    </subcellularLocation>
    <subcellularLocation>
        <location evidence="8">Membrane</location>
        <topology evidence="8">Multi-pass membrane protein</topology>
    </subcellularLocation>
</comment>
<keyword evidence="6 8" id="KW-1133">Transmembrane helix</keyword>
<dbReference type="FunFam" id="1.10.3860.10:FF:000001">
    <property type="entry name" value="C4-dicarboxylate transport protein"/>
    <property type="match status" value="1"/>
</dbReference>
<dbReference type="InterPro" id="IPR001991">
    <property type="entry name" value="Na-dicarboxylate_symporter"/>
</dbReference>
<gene>
    <name evidence="10" type="ORF">BB561_006865</name>
</gene>
<feature type="region of interest" description="Disordered" evidence="9">
    <location>
        <begin position="425"/>
        <end position="453"/>
    </location>
</feature>
<evidence type="ECO:0000256" key="3">
    <source>
        <dbReference type="ARBA" id="ARBA00022475"/>
    </source>
</evidence>
<evidence type="ECO:0000256" key="8">
    <source>
        <dbReference type="RuleBase" id="RU361216"/>
    </source>
</evidence>
<sequence>MATSFYSRMKKNIIFRLLGKTNVSFWILMALPVGILLGHFAPEFSINLKYISTVFLNMIKILVVPLLFSTLYVGIIGHGNDLGGVGRLAVKCFIYFEVVTSFALVFGLVVANIVKPGKGVDLSGLDTEDLPASTSHKWYDYLNDIVPSSFFKAAADDKVLQIVFCAVVFSIASAQLPEEQRRGMSEFLFALSQIMFKVVAIIMNFAPFGVLGAIASTVGKSGLKVLITLGKLVLTLYGTLILFVALILIPVLVIAKVRIIPFFKQISQPMILAFTTASSESALPIALRKLEDFGIPYNIVSFVLPVGYSFNLDGSTLYLSLAAMFCAQASNVEIPIGKQIMLLLTLMISSKGVAAVPRASLIVLLGTIQSYGIPKTPVSLILGVDAFMDMARTVTNVTGNCIASVVISRWEGKYPPYGKFEGRWAGMDPRNKEGNIDEVEKTDVPSTNNDDKV</sequence>
<keyword evidence="2 8" id="KW-0813">Transport</keyword>
<dbReference type="GO" id="GO:0015293">
    <property type="term" value="F:symporter activity"/>
    <property type="evidence" value="ECO:0007669"/>
    <property type="project" value="UniProtKB-UniRule"/>
</dbReference>
<dbReference type="PANTHER" id="PTHR42865">
    <property type="entry name" value="PROTON/GLUTAMATE-ASPARTATE SYMPORTER"/>
    <property type="match status" value="1"/>
</dbReference>
<comment type="caution">
    <text evidence="10">The sequence shown here is derived from an EMBL/GenBank/DDBJ whole genome shotgun (WGS) entry which is preliminary data.</text>
</comment>
<evidence type="ECO:0000313" key="11">
    <source>
        <dbReference type="Proteomes" id="UP000245383"/>
    </source>
</evidence>
<evidence type="ECO:0000256" key="2">
    <source>
        <dbReference type="ARBA" id="ARBA00022448"/>
    </source>
</evidence>
<dbReference type="Gene3D" id="1.10.3860.10">
    <property type="entry name" value="Sodium:dicarboxylate symporter"/>
    <property type="match status" value="1"/>
</dbReference>
<keyword evidence="3" id="KW-1003">Cell membrane</keyword>
<feature type="transmembrane region" description="Helical" evidence="8">
    <location>
        <begin position="234"/>
        <end position="255"/>
    </location>
</feature>
<dbReference type="PRINTS" id="PR00173">
    <property type="entry name" value="EDTRNSPORT"/>
</dbReference>
<dbReference type="STRING" id="133385.A0A2T9Y0T3"/>
<feature type="transmembrane region" description="Helical" evidence="8">
    <location>
        <begin position="21"/>
        <end position="42"/>
    </location>
</feature>
<dbReference type="OrthoDB" id="5877963at2759"/>
<evidence type="ECO:0000256" key="4">
    <source>
        <dbReference type="ARBA" id="ARBA00022692"/>
    </source>
</evidence>
<evidence type="ECO:0000256" key="6">
    <source>
        <dbReference type="ARBA" id="ARBA00022989"/>
    </source>
</evidence>
<dbReference type="Proteomes" id="UP000245383">
    <property type="component" value="Unassembled WGS sequence"/>
</dbReference>
<keyword evidence="7 8" id="KW-0472">Membrane</keyword>
<dbReference type="GO" id="GO:0006835">
    <property type="term" value="P:dicarboxylic acid transport"/>
    <property type="evidence" value="ECO:0007669"/>
    <property type="project" value="UniProtKB-ARBA"/>
</dbReference>
<accession>A0A2T9Y0T3</accession>
<feature type="compositionally biased region" description="Basic and acidic residues" evidence="9">
    <location>
        <begin position="429"/>
        <end position="453"/>
    </location>
</feature>
<reference evidence="10 11" key="1">
    <citation type="journal article" date="2018" name="MBio">
        <title>Comparative Genomics Reveals the Core Gene Toolbox for the Fungus-Insect Symbiosis.</title>
        <authorList>
            <person name="Wang Y."/>
            <person name="Stata M."/>
            <person name="Wang W."/>
            <person name="Stajich J.E."/>
            <person name="White M.M."/>
            <person name="Moncalvo J.M."/>
        </authorList>
    </citation>
    <scope>NUCLEOTIDE SEQUENCE [LARGE SCALE GENOMIC DNA]</scope>
    <source>
        <strain evidence="10 11">SWE-8-4</strain>
    </source>
</reference>
<protein>
    <recommendedName>
        <fullName evidence="8">Amino acid transporter</fullName>
    </recommendedName>
</protein>
<evidence type="ECO:0000256" key="7">
    <source>
        <dbReference type="ARBA" id="ARBA00023136"/>
    </source>
</evidence>
<feature type="transmembrane region" description="Helical" evidence="8">
    <location>
        <begin position="159"/>
        <end position="176"/>
    </location>
</feature>
<dbReference type="SUPFAM" id="SSF118215">
    <property type="entry name" value="Proton glutamate symport protein"/>
    <property type="match status" value="1"/>
</dbReference>
<feature type="transmembrane region" description="Helical" evidence="8">
    <location>
        <begin position="188"/>
        <end position="214"/>
    </location>
</feature>
<feature type="transmembrane region" description="Helical" evidence="8">
    <location>
        <begin position="54"/>
        <end position="76"/>
    </location>
</feature>
<organism evidence="10 11">
    <name type="scientific">Smittium simulii</name>
    <dbReference type="NCBI Taxonomy" id="133385"/>
    <lineage>
        <taxon>Eukaryota</taxon>
        <taxon>Fungi</taxon>
        <taxon>Fungi incertae sedis</taxon>
        <taxon>Zoopagomycota</taxon>
        <taxon>Kickxellomycotina</taxon>
        <taxon>Harpellomycetes</taxon>
        <taxon>Harpellales</taxon>
        <taxon>Legeriomycetaceae</taxon>
        <taxon>Smittium</taxon>
    </lineage>
</organism>
<evidence type="ECO:0000313" key="10">
    <source>
        <dbReference type="EMBL" id="PVU85923.1"/>
    </source>
</evidence>
<keyword evidence="4 8" id="KW-0812">Transmembrane</keyword>
<proteinExistence type="inferred from homology"/>
<keyword evidence="5 8" id="KW-0769">Symport</keyword>
<feature type="transmembrane region" description="Helical" evidence="8">
    <location>
        <begin position="88"/>
        <end position="114"/>
    </location>
</feature>
<keyword evidence="11" id="KW-1185">Reference proteome</keyword>